<keyword evidence="3" id="KW-1185">Reference proteome</keyword>
<organism evidence="2 3">
    <name type="scientific">Lates japonicus</name>
    <name type="common">Japanese lates</name>
    <dbReference type="NCBI Taxonomy" id="270547"/>
    <lineage>
        <taxon>Eukaryota</taxon>
        <taxon>Metazoa</taxon>
        <taxon>Chordata</taxon>
        <taxon>Craniata</taxon>
        <taxon>Vertebrata</taxon>
        <taxon>Euteleostomi</taxon>
        <taxon>Actinopterygii</taxon>
        <taxon>Neopterygii</taxon>
        <taxon>Teleostei</taxon>
        <taxon>Neoteleostei</taxon>
        <taxon>Acanthomorphata</taxon>
        <taxon>Carangaria</taxon>
        <taxon>Carangaria incertae sedis</taxon>
        <taxon>Centropomidae</taxon>
        <taxon>Lates</taxon>
    </lineage>
</organism>
<accession>A0AAD3MYN6</accession>
<feature type="compositionally biased region" description="Low complexity" evidence="1">
    <location>
        <begin position="42"/>
        <end position="53"/>
    </location>
</feature>
<protein>
    <submittedName>
        <fullName evidence="2">Uncharacterized protein</fullName>
    </submittedName>
</protein>
<dbReference type="AlphaFoldDB" id="A0AAD3MYN6"/>
<reference evidence="2" key="1">
    <citation type="submission" date="2022-08" db="EMBL/GenBank/DDBJ databases">
        <title>Genome sequencing of akame (Lates japonicus).</title>
        <authorList>
            <person name="Hashiguchi Y."/>
            <person name="Takahashi H."/>
        </authorList>
    </citation>
    <scope>NUCLEOTIDE SEQUENCE</scope>
    <source>
        <strain evidence="2">Kochi</strain>
    </source>
</reference>
<feature type="region of interest" description="Disordered" evidence="1">
    <location>
        <begin position="38"/>
        <end position="75"/>
    </location>
</feature>
<sequence>MIKVNVRGWLRAILGSAPNNPTMQSDRSRQQVPEILEREEMSSTSSTTAELLSPQRAPLNISEANNSSSELDKDSHFHPLSPQPCDVTHSSEGSLIIKLFTRNLFPETSFVYPCLGESPLRAVPGSAPTHTAMQADRSRQEVSQIHERKEMLHIPESFIKNF</sequence>
<evidence type="ECO:0000313" key="2">
    <source>
        <dbReference type="EMBL" id="GLD62122.1"/>
    </source>
</evidence>
<evidence type="ECO:0000313" key="3">
    <source>
        <dbReference type="Proteomes" id="UP001279410"/>
    </source>
</evidence>
<evidence type="ECO:0000256" key="1">
    <source>
        <dbReference type="SAM" id="MobiDB-lite"/>
    </source>
</evidence>
<gene>
    <name evidence="2" type="ORF">AKAME5_001387200</name>
</gene>
<name>A0AAD3MYN6_LATJO</name>
<dbReference type="EMBL" id="BRZM01000049">
    <property type="protein sequence ID" value="GLD62122.1"/>
    <property type="molecule type" value="Genomic_DNA"/>
</dbReference>
<proteinExistence type="predicted"/>
<comment type="caution">
    <text evidence="2">The sequence shown here is derived from an EMBL/GenBank/DDBJ whole genome shotgun (WGS) entry which is preliminary data.</text>
</comment>
<dbReference type="Proteomes" id="UP001279410">
    <property type="component" value="Unassembled WGS sequence"/>
</dbReference>